<dbReference type="EMBL" id="FZNN01000001">
    <property type="protein sequence ID" value="SNR25860.1"/>
    <property type="molecule type" value="Genomic_DNA"/>
</dbReference>
<comment type="catalytic activity">
    <reaction evidence="8">
        <text>a uridine in RNA = a pseudouridine in RNA</text>
        <dbReference type="Rhea" id="RHEA:48348"/>
        <dbReference type="Rhea" id="RHEA-COMP:12068"/>
        <dbReference type="Rhea" id="RHEA-COMP:12069"/>
        <dbReference type="ChEBI" id="CHEBI:65314"/>
        <dbReference type="ChEBI" id="CHEBI:65315"/>
    </reaction>
</comment>
<evidence type="ECO:0000256" key="7">
    <source>
        <dbReference type="PROSITE-ProRule" id="PRU00182"/>
    </source>
</evidence>
<dbReference type="GO" id="GO:0000455">
    <property type="term" value="P:enzyme-directed rRNA pseudouridine synthesis"/>
    <property type="evidence" value="ECO:0007669"/>
    <property type="project" value="TreeGrafter"/>
</dbReference>
<evidence type="ECO:0000256" key="8">
    <source>
        <dbReference type="RuleBase" id="RU362028"/>
    </source>
</evidence>
<accession>A0A238UUH5</accession>
<dbReference type="SUPFAM" id="SSF55174">
    <property type="entry name" value="Alpha-L RNA-binding motif"/>
    <property type="match status" value="1"/>
</dbReference>
<comment type="catalytic activity">
    <reaction evidence="4">
        <text>uridine(1911/1915/1917) in 23S rRNA = pseudouridine(1911/1915/1917) in 23S rRNA</text>
        <dbReference type="Rhea" id="RHEA:42524"/>
        <dbReference type="Rhea" id="RHEA-COMP:10097"/>
        <dbReference type="Rhea" id="RHEA-COMP:10098"/>
        <dbReference type="ChEBI" id="CHEBI:65314"/>
        <dbReference type="ChEBI" id="CHEBI:65315"/>
        <dbReference type="EC" id="5.4.99.23"/>
    </reaction>
</comment>
<dbReference type="InterPro" id="IPR050188">
    <property type="entry name" value="RluA_PseudoU_synthase"/>
</dbReference>
<dbReference type="GO" id="GO:0160140">
    <property type="term" value="F:23S rRNA pseudouridine(1911/1915/1917) synthase activity"/>
    <property type="evidence" value="ECO:0007669"/>
    <property type="project" value="UniProtKB-EC"/>
</dbReference>
<dbReference type="CDD" id="cd00165">
    <property type="entry name" value="S4"/>
    <property type="match status" value="1"/>
</dbReference>
<evidence type="ECO:0000256" key="4">
    <source>
        <dbReference type="ARBA" id="ARBA00036882"/>
    </source>
</evidence>
<reference evidence="10 11" key="1">
    <citation type="submission" date="2017-06" db="EMBL/GenBank/DDBJ databases">
        <authorList>
            <person name="Kim H.J."/>
            <person name="Triplett B.A."/>
        </authorList>
    </citation>
    <scope>NUCLEOTIDE SEQUENCE [LARGE SCALE GENOMIC DNA]</scope>
    <source>
        <strain evidence="10 11">DSM 29052</strain>
    </source>
</reference>
<evidence type="ECO:0000256" key="2">
    <source>
        <dbReference type="ARBA" id="ARBA00022884"/>
    </source>
</evidence>
<evidence type="ECO:0000256" key="5">
    <source>
        <dbReference type="ARBA" id="ARBA00056072"/>
    </source>
</evidence>
<dbReference type="Gene3D" id="3.10.290.10">
    <property type="entry name" value="RNA-binding S4 domain"/>
    <property type="match status" value="1"/>
</dbReference>
<dbReference type="PANTHER" id="PTHR21600:SF44">
    <property type="entry name" value="RIBOSOMAL LARGE SUBUNIT PSEUDOURIDINE SYNTHASE D"/>
    <property type="match status" value="1"/>
</dbReference>
<evidence type="ECO:0000259" key="9">
    <source>
        <dbReference type="Pfam" id="PF00849"/>
    </source>
</evidence>
<evidence type="ECO:0000256" key="1">
    <source>
        <dbReference type="ARBA" id="ARBA00010876"/>
    </source>
</evidence>
<dbReference type="Proteomes" id="UP000198417">
    <property type="component" value="Unassembled WGS sequence"/>
</dbReference>
<gene>
    <name evidence="10" type="ORF">SAMN06265370_101160</name>
</gene>
<dbReference type="AlphaFoldDB" id="A0A238UUH5"/>
<evidence type="ECO:0000256" key="6">
    <source>
        <dbReference type="PIRSR" id="PIRSR606225-1"/>
    </source>
</evidence>
<dbReference type="PROSITE" id="PS50889">
    <property type="entry name" value="S4"/>
    <property type="match status" value="1"/>
</dbReference>
<dbReference type="CDD" id="cd02869">
    <property type="entry name" value="PseudoU_synth_RluA_like"/>
    <property type="match status" value="1"/>
</dbReference>
<dbReference type="PANTHER" id="PTHR21600">
    <property type="entry name" value="MITOCHONDRIAL RNA PSEUDOURIDINE SYNTHASE"/>
    <property type="match status" value="1"/>
</dbReference>
<dbReference type="GO" id="GO:0003723">
    <property type="term" value="F:RNA binding"/>
    <property type="evidence" value="ECO:0007669"/>
    <property type="project" value="UniProtKB-KW"/>
</dbReference>
<dbReference type="InterPro" id="IPR006225">
    <property type="entry name" value="PsdUridine_synth_RluC/D"/>
</dbReference>
<proteinExistence type="inferred from homology"/>
<feature type="active site" evidence="6">
    <location>
        <position position="180"/>
    </location>
</feature>
<dbReference type="FunFam" id="3.30.2350.10:FF:000006">
    <property type="entry name" value="Pseudouridine synthase"/>
    <property type="match status" value="1"/>
</dbReference>
<sequence>MMIRSPTIMVAVSVVTSNRRNFRLAGSGRGGSGVSVMASNVLRVVIGAAPPPRLDKALARDVPEEAALSRTRLARLIAEGHVSCGGAALADPKAKVAEGDEIDIVLPEAEESHIGPEPIALDIVYEDADLIVVNKPVGMVVHPAPGSPSGTLVNALLHHFGGNLSGVGGEKRPGIVHRIDKDTSGLLVVAKSDRAHHGLAAQFEAHTAARSYLALCYGVPDTGDPRLRGIRGVSAEPGAVIKVTTQLARHRTDRQKQAVFFGQGRHAVTRARVLESFGTPPTLALLECRLETGRTHQIRVHMAHIGHGLVGDPTYGGRRKLAASAVSPEAAEAVQRFSRQALHAAELGFKHPVSGEWMQFEAPLPEDMENLIAHLRA</sequence>
<dbReference type="SUPFAM" id="SSF55120">
    <property type="entry name" value="Pseudouridine synthase"/>
    <property type="match status" value="1"/>
</dbReference>
<dbReference type="EC" id="5.4.99.-" evidence="8"/>
<dbReference type="InterPro" id="IPR036986">
    <property type="entry name" value="S4_RNA-bd_sf"/>
</dbReference>
<dbReference type="InterPro" id="IPR020103">
    <property type="entry name" value="PsdUridine_synth_cat_dom_sf"/>
</dbReference>
<keyword evidence="3 8" id="KW-0413">Isomerase</keyword>
<keyword evidence="11" id="KW-1185">Reference proteome</keyword>
<name>A0A238UUH5_9RHOB</name>
<evidence type="ECO:0000313" key="10">
    <source>
        <dbReference type="EMBL" id="SNR25860.1"/>
    </source>
</evidence>
<dbReference type="PROSITE" id="PS01129">
    <property type="entry name" value="PSI_RLU"/>
    <property type="match status" value="1"/>
</dbReference>
<comment type="similarity">
    <text evidence="1 8">Belongs to the pseudouridine synthase RluA family.</text>
</comment>
<comment type="function">
    <text evidence="5">Responsible for synthesis of pseudouridine from uracil at positions 1911, 1915 and 1917 in 23S ribosomal RNA.</text>
</comment>
<feature type="domain" description="Pseudouridine synthase RsuA/RluA-like" evidence="9">
    <location>
        <begin position="129"/>
        <end position="304"/>
    </location>
</feature>
<dbReference type="NCBIfam" id="TIGR00005">
    <property type="entry name" value="rluA_subfam"/>
    <property type="match status" value="1"/>
</dbReference>
<keyword evidence="2 7" id="KW-0694">RNA-binding</keyword>
<evidence type="ECO:0000256" key="3">
    <source>
        <dbReference type="ARBA" id="ARBA00023235"/>
    </source>
</evidence>
<organism evidence="10 11">
    <name type="scientific">Puniceibacterium sediminis</name>
    <dbReference type="NCBI Taxonomy" id="1608407"/>
    <lineage>
        <taxon>Bacteria</taxon>
        <taxon>Pseudomonadati</taxon>
        <taxon>Pseudomonadota</taxon>
        <taxon>Alphaproteobacteria</taxon>
        <taxon>Rhodobacterales</taxon>
        <taxon>Paracoccaceae</taxon>
        <taxon>Puniceibacterium</taxon>
    </lineage>
</organism>
<dbReference type="Pfam" id="PF00849">
    <property type="entry name" value="PseudoU_synth_2"/>
    <property type="match status" value="1"/>
</dbReference>
<dbReference type="Gene3D" id="3.30.2350.10">
    <property type="entry name" value="Pseudouridine synthase"/>
    <property type="match status" value="1"/>
</dbReference>
<evidence type="ECO:0000313" key="11">
    <source>
        <dbReference type="Proteomes" id="UP000198417"/>
    </source>
</evidence>
<protein>
    <recommendedName>
        <fullName evidence="8">Pseudouridine synthase</fullName>
        <ecNumber evidence="8">5.4.99.-</ecNumber>
    </recommendedName>
</protein>
<dbReference type="InterPro" id="IPR006145">
    <property type="entry name" value="PsdUridine_synth_RsuA/RluA"/>
</dbReference>
<dbReference type="InterPro" id="IPR006224">
    <property type="entry name" value="PsdUridine_synth_RluA-like_CS"/>
</dbReference>